<feature type="region of interest" description="Disordered" evidence="2">
    <location>
        <begin position="133"/>
        <end position="159"/>
    </location>
</feature>
<evidence type="ECO:0000256" key="1">
    <source>
        <dbReference type="SAM" id="Coils"/>
    </source>
</evidence>
<dbReference type="AlphaFoldDB" id="A0A1D1Z734"/>
<organism evidence="4">
    <name type="scientific">Anthurium amnicola</name>
    <dbReference type="NCBI Taxonomy" id="1678845"/>
    <lineage>
        <taxon>Eukaryota</taxon>
        <taxon>Viridiplantae</taxon>
        <taxon>Streptophyta</taxon>
        <taxon>Embryophyta</taxon>
        <taxon>Tracheophyta</taxon>
        <taxon>Spermatophyta</taxon>
        <taxon>Magnoliopsida</taxon>
        <taxon>Liliopsida</taxon>
        <taxon>Araceae</taxon>
        <taxon>Pothoideae</taxon>
        <taxon>Potheae</taxon>
        <taxon>Anthurium</taxon>
    </lineage>
</organism>
<evidence type="ECO:0000313" key="4">
    <source>
        <dbReference type="EMBL" id="JAT62622.1"/>
    </source>
</evidence>
<dbReference type="PANTHER" id="PTHR35749">
    <property type="entry name" value="OSJNBA0084A10.10 PROTEIN"/>
    <property type="match status" value="1"/>
</dbReference>
<evidence type="ECO:0000313" key="3">
    <source>
        <dbReference type="EMBL" id="JAT56359.1"/>
    </source>
</evidence>
<dbReference type="EMBL" id="GDJX01005314">
    <property type="protein sequence ID" value="JAT62622.1"/>
    <property type="molecule type" value="Transcribed_RNA"/>
</dbReference>
<proteinExistence type="predicted"/>
<reference evidence="4" key="1">
    <citation type="submission" date="2015-07" db="EMBL/GenBank/DDBJ databases">
        <title>Transcriptome Assembly of Anthurium amnicola.</title>
        <authorList>
            <person name="Suzuki J."/>
        </authorList>
    </citation>
    <scope>NUCLEOTIDE SEQUENCE</scope>
</reference>
<evidence type="ECO:0000256" key="2">
    <source>
        <dbReference type="SAM" id="MobiDB-lite"/>
    </source>
</evidence>
<accession>A0A1D1Z734</accession>
<sequence>MNKFLEFGRRALFVIRVISGYEERRIRAHRLQLLKNIEQAQARKEALRKIPEQAILAEVRRMVEEMQAVQRKFEETEAAIEEYFKPFDKNADIIMNMQLEKEEKSAKDLVRAMQQHAILQKAEQERVTTVGTATVSQELTANPTSKETASDAINQEQRP</sequence>
<dbReference type="EMBL" id="GDJX01011577">
    <property type="protein sequence ID" value="JAT56359.1"/>
    <property type="molecule type" value="Transcribed_RNA"/>
</dbReference>
<name>A0A1D1Z734_9ARAE</name>
<dbReference type="PANTHER" id="PTHR35749:SF1">
    <property type="entry name" value="OSJNBA0084A10.10 PROTEIN"/>
    <property type="match status" value="1"/>
</dbReference>
<protein>
    <submittedName>
        <fullName evidence="4">Cortactin-binding protein 2</fullName>
    </submittedName>
</protein>
<gene>
    <name evidence="4" type="primary">CTTNBP2_16</name>
    <name evidence="3" type="synonym">CTTNBP2_12</name>
    <name evidence="3" type="ORF">g.87077</name>
    <name evidence="4" type="ORF">g.87083</name>
</gene>
<keyword evidence="1" id="KW-0175">Coiled coil</keyword>
<feature type="coiled-coil region" evidence="1">
    <location>
        <begin position="30"/>
        <end position="116"/>
    </location>
</feature>